<feature type="domain" description="GP-PDE" evidence="1">
    <location>
        <begin position="2"/>
        <end position="254"/>
    </location>
</feature>
<dbReference type="GO" id="GO:0008081">
    <property type="term" value="F:phosphoric diester hydrolase activity"/>
    <property type="evidence" value="ECO:0007669"/>
    <property type="project" value="InterPro"/>
</dbReference>
<comment type="caution">
    <text evidence="2">The sequence shown here is derived from an EMBL/GenBank/DDBJ whole genome shotgun (WGS) entry which is preliminary data.</text>
</comment>
<dbReference type="GO" id="GO:0006629">
    <property type="term" value="P:lipid metabolic process"/>
    <property type="evidence" value="ECO:0007669"/>
    <property type="project" value="InterPro"/>
</dbReference>
<dbReference type="Pfam" id="PF03009">
    <property type="entry name" value="GDPD"/>
    <property type="match status" value="1"/>
</dbReference>
<organism evidence="2 3">
    <name type="scientific">Hoyosella rhizosphaerae</name>
    <dbReference type="NCBI Taxonomy" id="1755582"/>
    <lineage>
        <taxon>Bacteria</taxon>
        <taxon>Bacillati</taxon>
        <taxon>Actinomycetota</taxon>
        <taxon>Actinomycetes</taxon>
        <taxon>Mycobacteriales</taxon>
        <taxon>Hoyosellaceae</taxon>
        <taxon>Hoyosella</taxon>
    </lineage>
</organism>
<dbReference type="PANTHER" id="PTHR46211:SF14">
    <property type="entry name" value="GLYCEROPHOSPHODIESTER PHOSPHODIESTERASE"/>
    <property type="match status" value="1"/>
</dbReference>
<dbReference type="AlphaFoldDB" id="A0A916U1R2"/>
<reference evidence="2" key="1">
    <citation type="journal article" date="2014" name="Int. J. Syst. Evol. Microbiol.">
        <title>Complete genome sequence of Corynebacterium casei LMG S-19264T (=DSM 44701T), isolated from a smear-ripened cheese.</title>
        <authorList>
            <consortium name="US DOE Joint Genome Institute (JGI-PGF)"/>
            <person name="Walter F."/>
            <person name="Albersmeier A."/>
            <person name="Kalinowski J."/>
            <person name="Ruckert C."/>
        </authorList>
    </citation>
    <scope>NUCLEOTIDE SEQUENCE</scope>
    <source>
        <strain evidence="2">CGMCC 1.15478</strain>
    </source>
</reference>
<dbReference type="CDD" id="cd08556">
    <property type="entry name" value="GDPD"/>
    <property type="match status" value="1"/>
</dbReference>
<dbReference type="RefSeq" id="WP_206050434.1">
    <property type="nucleotide sequence ID" value="NZ_JAFJMN010000008.1"/>
</dbReference>
<dbReference type="PROSITE" id="PS51704">
    <property type="entry name" value="GP_PDE"/>
    <property type="match status" value="1"/>
</dbReference>
<accession>A0A916U1R2</accession>
<evidence type="ECO:0000313" key="3">
    <source>
        <dbReference type="Proteomes" id="UP000641514"/>
    </source>
</evidence>
<dbReference type="InterPro" id="IPR017946">
    <property type="entry name" value="PLC-like_Pdiesterase_TIM-brl"/>
</dbReference>
<sequence>MAMISAHRCGAGADLALGNGRAALERALQLDVDFVEFDVQLCGDDTFVLHHDDHIVADGERILLTSLTFDEFASLVDDPITFKQALEILQRSDKKAHIDFKFSTGDGETEDPEARTEVAAARLAIDTLGCENFIITTLEDDSVRALRDWSDHQDIALMVGLSLGRDLVGYSPIDKVVIRMSELFPSRRFRESRANLVVVHHRLAYFGVAEWAARRSLPLLVWTVDGQARLSRWLFDERVWLVTTNFPQDARRIIESGVGSRRSSTSRRRFRSASS</sequence>
<gene>
    <name evidence="2" type="ORF">GCM10011410_02100</name>
</gene>
<dbReference type="Proteomes" id="UP000641514">
    <property type="component" value="Unassembled WGS sequence"/>
</dbReference>
<dbReference type="SUPFAM" id="SSF51695">
    <property type="entry name" value="PLC-like phosphodiesterases"/>
    <property type="match status" value="1"/>
</dbReference>
<protein>
    <recommendedName>
        <fullName evidence="1">GP-PDE domain-containing protein</fullName>
    </recommendedName>
</protein>
<dbReference type="EMBL" id="BMJH01000001">
    <property type="protein sequence ID" value="GGC53335.1"/>
    <property type="molecule type" value="Genomic_DNA"/>
</dbReference>
<dbReference type="PANTHER" id="PTHR46211">
    <property type="entry name" value="GLYCEROPHOSPHORYL DIESTER PHOSPHODIESTERASE"/>
    <property type="match status" value="1"/>
</dbReference>
<dbReference type="InterPro" id="IPR030395">
    <property type="entry name" value="GP_PDE_dom"/>
</dbReference>
<evidence type="ECO:0000313" key="2">
    <source>
        <dbReference type="EMBL" id="GGC53335.1"/>
    </source>
</evidence>
<keyword evidence="3" id="KW-1185">Reference proteome</keyword>
<name>A0A916U1R2_9ACTN</name>
<reference evidence="2" key="2">
    <citation type="submission" date="2020-09" db="EMBL/GenBank/DDBJ databases">
        <authorList>
            <person name="Sun Q."/>
            <person name="Zhou Y."/>
        </authorList>
    </citation>
    <scope>NUCLEOTIDE SEQUENCE</scope>
    <source>
        <strain evidence="2">CGMCC 1.15478</strain>
    </source>
</reference>
<dbReference type="Gene3D" id="3.20.20.190">
    <property type="entry name" value="Phosphatidylinositol (PI) phosphodiesterase"/>
    <property type="match status" value="1"/>
</dbReference>
<evidence type="ECO:0000259" key="1">
    <source>
        <dbReference type="PROSITE" id="PS51704"/>
    </source>
</evidence>
<proteinExistence type="predicted"/>